<reference evidence="4 5" key="1">
    <citation type="submission" date="2018-05" db="EMBL/GenBank/DDBJ databases">
        <title>Draft genome of Methanospirillum stamsii Pt1.</title>
        <authorList>
            <person name="Dueholm M.S."/>
            <person name="Nielsen P.H."/>
            <person name="Bakmann L.F."/>
            <person name="Otzen D.E."/>
        </authorList>
    </citation>
    <scope>NUCLEOTIDE SEQUENCE [LARGE SCALE GENOMIC DNA]</scope>
    <source>
        <strain evidence="4 5">Pt1</strain>
    </source>
</reference>
<keyword evidence="5" id="KW-1185">Reference proteome</keyword>
<dbReference type="InterPro" id="IPR018990">
    <property type="entry name" value="Prot_inh_I42_chagasin"/>
</dbReference>
<sequence length="162" mass="17565">MDRIVAFLLLLVSAVLLAPGCIADEQTVSEATEIVPEVTVTEEVTETVTEEVTAEVPAFNVTADMNTTALNMTENQVVLVTLPENPTTGYTWNVTLSEGLTLVNDTYTQDAAEEGMTGVGGVHEWFVQAVGAGEQSFFGIEKQEWEEETGNETTYTLNILVE</sequence>
<evidence type="ECO:0000256" key="1">
    <source>
        <dbReference type="ARBA" id="ARBA00022690"/>
    </source>
</evidence>
<dbReference type="SUPFAM" id="SSF141066">
    <property type="entry name" value="ICP-like"/>
    <property type="match status" value="1"/>
</dbReference>
<dbReference type="AlphaFoldDB" id="A0A2V2MQ10"/>
<evidence type="ECO:0000256" key="2">
    <source>
        <dbReference type="ARBA" id="ARBA00022704"/>
    </source>
</evidence>
<organism evidence="4 5">
    <name type="scientific">Methanospirillum stamsii</name>
    <dbReference type="NCBI Taxonomy" id="1277351"/>
    <lineage>
        <taxon>Archaea</taxon>
        <taxon>Methanobacteriati</taxon>
        <taxon>Methanobacteriota</taxon>
        <taxon>Stenosarchaea group</taxon>
        <taxon>Methanomicrobia</taxon>
        <taxon>Methanomicrobiales</taxon>
        <taxon>Methanospirillaceae</taxon>
        <taxon>Methanospirillum</taxon>
    </lineage>
</organism>
<keyword evidence="2" id="KW-0789">Thiol protease inhibitor</keyword>
<protein>
    <recommendedName>
        <fullName evidence="3">Proteinase inhibitor I42 chagasin domain-containing protein</fullName>
    </recommendedName>
</protein>
<evidence type="ECO:0000313" key="4">
    <source>
        <dbReference type="EMBL" id="PWR70314.1"/>
    </source>
</evidence>
<dbReference type="RefSeq" id="WP_109942140.1">
    <property type="nucleotide sequence ID" value="NZ_CP176366.1"/>
</dbReference>
<dbReference type="InterPro" id="IPR052781">
    <property type="entry name" value="Cys_protease_inhibitor_I42"/>
</dbReference>
<evidence type="ECO:0000313" key="5">
    <source>
        <dbReference type="Proteomes" id="UP000245934"/>
    </source>
</evidence>
<dbReference type="InterPro" id="IPR036331">
    <property type="entry name" value="Chagasin-like_sf"/>
</dbReference>
<proteinExistence type="predicted"/>
<dbReference type="Gene3D" id="2.60.40.2020">
    <property type="match status" value="1"/>
</dbReference>
<comment type="caution">
    <text evidence="4">The sequence shown here is derived from an EMBL/GenBank/DDBJ whole genome shotgun (WGS) entry which is preliminary data.</text>
</comment>
<dbReference type="EMBL" id="QGMZ01000044">
    <property type="protein sequence ID" value="PWR70314.1"/>
    <property type="molecule type" value="Genomic_DNA"/>
</dbReference>
<name>A0A2V2MQ10_9EURY</name>
<dbReference type="PANTHER" id="PTHR36530">
    <property type="entry name" value="INHIBITOR OF CYSTEINE PEPTIDASE"/>
    <property type="match status" value="1"/>
</dbReference>
<dbReference type="Proteomes" id="UP000245934">
    <property type="component" value="Unassembled WGS sequence"/>
</dbReference>
<evidence type="ECO:0000259" key="3">
    <source>
        <dbReference type="Pfam" id="PF09394"/>
    </source>
</evidence>
<keyword evidence="1" id="KW-0646">Protease inhibitor</keyword>
<gene>
    <name evidence="4" type="ORF">DLD82_16040</name>
</gene>
<dbReference type="GO" id="GO:0004869">
    <property type="term" value="F:cysteine-type endopeptidase inhibitor activity"/>
    <property type="evidence" value="ECO:0007669"/>
    <property type="project" value="UniProtKB-KW"/>
</dbReference>
<dbReference type="OrthoDB" id="119178at2157"/>
<dbReference type="GeneID" id="97609858"/>
<dbReference type="PANTHER" id="PTHR36530:SF1">
    <property type="entry name" value="AMOEBIASIN-1"/>
    <property type="match status" value="1"/>
</dbReference>
<feature type="domain" description="Proteinase inhibitor I42 chagasin" evidence="3">
    <location>
        <begin position="72"/>
        <end position="159"/>
    </location>
</feature>
<dbReference type="Pfam" id="PF09394">
    <property type="entry name" value="Inhibitor_I42"/>
    <property type="match status" value="1"/>
</dbReference>
<accession>A0A2V2MQ10</accession>